<dbReference type="Proteomes" id="UP000001056">
    <property type="component" value="Unassembled WGS sequence"/>
</dbReference>
<dbReference type="AlphaFoldDB" id="Q2HHV1"/>
<gene>
    <name evidence="2" type="ORF">CHGG_00203</name>
</gene>
<feature type="region of interest" description="Disordered" evidence="1">
    <location>
        <begin position="117"/>
        <end position="140"/>
    </location>
</feature>
<dbReference type="RefSeq" id="XP_001219424.1">
    <property type="nucleotide sequence ID" value="XM_001219423.1"/>
</dbReference>
<organism evidence="2 3">
    <name type="scientific">Chaetomium globosum (strain ATCC 6205 / CBS 148.51 / DSM 1962 / NBRC 6347 / NRRL 1970)</name>
    <name type="common">Soil fungus</name>
    <dbReference type="NCBI Taxonomy" id="306901"/>
    <lineage>
        <taxon>Eukaryota</taxon>
        <taxon>Fungi</taxon>
        <taxon>Dikarya</taxon>
        <taxon>Ascomycota</taxon>
        <taxon>Pezizomycotina</taxon>
        <taxon>Sordariomycetes</taxon>
        <taxon>Sordariomycetidae</taxon>
        <taxon>Sordariales</taxon>
        <taxon>Chaetomiaceae</taxon>
        <taxon>Chaetomium</taxon>
    </lineage>
</organism>
<keyword evidence="3" id="KW-1185">Reference proteome</keyword>
<name>Q2HHV1_CHAGB</name>
<protein>
    <submittedName>
        <fullName evidence="2">Uncharacterized protein</fullName>
    </submittedName>
</protein>
<evidence type="ECO:0000313" key="2">
    <source>
        <dbReference type="EMBL" id="EAQ91968.1"/>
    </source>
</evidence>
<sequence>MADLNRLDCSGLIGFAAVRIHPARDFQGCWSTRKERGRGICVCPREEGGRSLAAKTQSCNLATLRSMGKVSRLSPTRRYTRTLAIARGQLGARIRSHVQNIALLRVSADDARADRKMQGLEQENEDVVDRDLQDSPFRGMGLPSREEIDAVLKVQKKEDSSVTAKIQGRQTNPSFCACRRATRGAHGCPFTDAKDLQKGSARADRCGSSSDVMQHTSMWPWGFTRHWTLNKFPGRNGTALTDGPSCGVPRRARHAAAGRGGSAAFSNTSAARAAPASLASYTPSRTCSG</sequence>
<reference evidence="3" key="1">
    <citation type="journal article" date="2015" name="Genome Announc.">
        <title>Draft genome sequence of the cellulolytic fungus Chaetomium globosum.</title>
        <authorList>
            <person name="Cuomo C.A."/>
            <person name="Untereiner W.A."/>
            <person name="Ma L.-J."/>
            <person name="Grabherr M."/>
            <person name="Birren B.W."/>
        </authorList>
    </citation>
    <scope>NUCLEOTIDE SEQUENCE [LARGE SCALE GENOMIC DNA]</scope>
    <source>
        <strain evidence="3">ATCC 6205 / CBS 148.51 / DSM 1962 / NBRC 6347 / NRRL 1970</strain>
    </source>
</reference>
<dbReference type="EMBL" id="CH408029">
    <property type="protein sequence ID" value="EAQ91968.1"/>
    <property type="molecule type" value="Genomic_DNA"/>
</dbReference>
<dbReference type="VEuPathDB" id="FungiDB:CHGG_00203"/>
<evidence type="ECO:0000256" key="1">
    <source>
        <dbReference type="SAM" id="MobiDB-lite"/>
    </source>
</evidence>
<dbReference type="GeneID" id="4387736"/>
<dbReference type="HOGENOM" id="CLU_963121_0_0_1"/>
<dbReference type="InParanoid" id="Q2HHV1"/>
<proteinExistence type="predicted"/>
<evidence type="ECO:0000313" key="3">
    <source>
        <dbReference type="Proteomes" id="UP000001056"/>
    </source>
</evidence>
<accession>Q2HHV1</accession>